<accession>A0ACC3NWL2</accession>
<gene>
    <name evidence="1" type="ORF">LTR37_001581</name>
</gene>
<sequence length="352" mass="39789">MSAAQKVFDLPELLEHVLGFLPVKDLLLASTVCRSFKNMIDASRPIQRQLYLLGGKGVEVKEFHPIFFAGTDESCDENSVAQNFCFPIEKLFFDCSLRTDRVESWENMHITQPPSTTAIVYLEFNWAHFTQWEWVEGLEEISVARPDGVRISDVMDIFAEFWEMDCTFDYAQASVTVPQAIEMVEDAETQHVASSKMAEDWAILGESGYGRNGRIWANALRKNWIGEWLDPRGGIDQWAVYPAGNKRDWDLARGRYVLQRQGEVSEEKRRLREISKSSPTQGIGSFGSTGQGEEQHLTIFALSTCDESLIGLPPLQGTPRESLDAQSPDEAGESRSRGGYSVFRPRDKVEMD</sequence>
<evidence type="ECO:0000313" key="2">
    <source>
        <dbReference type="Proteomes" id="UP001281147"/>
    </source>
</evidence>
<name>A0ACC3NWL2_9PEZI</name>
<dbReference type="EMBL" id="JAUTXU010000008">
    <property type="protein sequence ID" value="KAK3723700.1"/>
    <property type="molecule type" value="Genomic_DNA"/>
</dbReference>
<keyword evidence="2" id="KW-1185">Reference proteome</keyword>
<evidence type="ECO:0000313" key="1">
    <source>
        <dbReference type="EMBL" id="KAK3723700.1"/>
    </source>
</evidence>
<comment type="caution">
    <text evidence="1">The sequence shown here is derived from an EMBL/GenBank/DDBJ whole genome shotgun (WGS) entry which is preliminary data.</text>
</comment>
<dbReference type="Proteomes" id="UP001281147">
    <property type="component" value="Unassembled WGS sequence"/>
</dbReference>
<proteinExistence type="predicted"/>
<protein>
    <submittedName>
        <fullName evidence="1">Uncharacterized protein</fullName>
    </submittedName>
</protein>
<reference evidence="1" key="1">
    <citation type="submission" date="2023-07" db="EMBL/GenBank/DDBJ databases">
        <title>Black Yeasts Isolated from many extreme environments.</title>
        <authorList>
            <person name="Coleine C."/>
            <person name="Stajich J.E."/>
            <person name="Selbmann L."/>
        </authorList>
    </citation>
    <scope>NUCLEOTIDE SEQUENCE</scope>
    <source>
        <strain evidence="1">CCFEE 5714</strain>
    </source>
</reference>
<organism evidence="1 2">
    <name type="scientific">Vermiconidia calcicola</name>
    <dbReference type="NCBI Taxonomy" id="1690605"/>
    <lineage>
        <taxon>Eukaryota</taxon>
        <taxon>Fungi</taxon>
        <taxon>Dikarya</taxon>
        <taxon>Ascomycota</taxon>
        <taxon>Pezizomycotina</taxon>
        <taxon>Dothideomycetes</taxon>
        <taxon>Dothideomycetidae</taxon>
        <taxon>Mycosphaerellales</taxon>
        <taxon>Extremaceae</taxon>
        <taxon>Vermiconidia</taxon>
    </lineage>
</organism>